<dbReference type="GO" id="GO:0034626">
    <property type="term" value="P:fatty acid elongation, polyunsaturated fatty acid"/>
    <property type="evidence" value="ECO:0007669"/>
    <property type="project" value="TreeGrafter"/>
</dbReference>
<dbReference type="GO" id="GO:0005789">
    <property type="term" value="C:endoplasmic reticulum membrane"/>
    <property type="evidence" value="ECO:0007669"/>
    <property type="project" value="TreeGrafter"/>
</dbReference>
<evidence type="ECO:0000313" key="11">
    <source>
        <dbReference type="EnsemblMetazoa" id="CLYHEMP001236.2"/>
    </source>
</evidence>
<dbReference type="EC" id="2.3.1.199" evidence="10"/>
<dbReference type="AlphaFoldDB" id="A0A7M5TSM4"/>
<comment type="similarity">
    <text evidence="10">Belongs to the ELO family.</text>
</comment>
<dbReference type="PANTHER" id="PTHR11157">
    <property type="entry name" value="FATTY ACID ACYL TRANSFERASE-RELATED"/>
    <property type="match status" value="1"/>
</dbReference>
<evidence type="ECO:0000256" key="10">
    <source>
        <dbReference type="RuleBase" id="RU361115"/>
    </source>
</evidence>
<dbReference type="GO" id="GO:0030148">
    <property type="term" value="P:sphingolipid biosynthetic process"/>
    <property type="evidence" value="ECO:0007669"/>
    <property type="project" value="TreeGrafter"/>
</dbReference>
<evidence type="ECO:0000256" key="1">
    <source>
        <dbReference type="ARBA" id="ARBA00004141"/>
    </source>
</evidence>
<evidence type="ECO:0000313" key="12">
    <source>
        <dbReference type="Proteomes" id="UP000594262"/>
    </source>
</evidence>
<feature type="transmembrane region" description="Helical" evidence="10">
    <location>
        <begin position="235"/>
        <end position="252"/>
    </location>
</feature>
<keyword evidence="9 10" id="KW-0275">Fatty acid biosynthesis</keyword>
<feature type="transmembrane region" description="Helical" evidence="10">
    <location>
        <begin position="173"/>
        <end position="190"/>
    </location>
</feature>
<keyword evidence="8 10" id="KW-0472">Membrane</keyword>
<feature type="transmembrane region" description="Helical" evidence="10">
    <location>
        <begin position="59"/>
        <end position="79"/>
    </location>
</feature>
<dbReference type="Pfam" id="PF01151">
    <property type="entry name" value="ELO"/>
    <property type="match status" value="1"/>
</dbReference>
<keyword evidence="6 10" id="KW-1133">Transmembrane helix</keyword>
<dbReference type="GO" id="GO:0019367">
    <property type="term" value="P:fatty acid elongation, saturated fatty acid"/>
    <property type="evidence" value="ECO:0007669"/>
    <property type="project" value="TreeGrafter"/>
</dbReference>
<evidence type="ECO:0000256" key="8">
    <source>
        <dbReference type="ARBA" id="ARBA00023136"/>
    </source>
</evidence>
<feature type="transmembrane region" description="Helical" evidence="10">
    <location>
        <begin position="143"/>
        <end position="161"/>
    </location>
</feature>
<keyword evidence="4 10" id="KW-0812">Transmembrane</keyword>
<keyword evidence="2 10" id="KW-0444">Lipid biosynthesis</keyword>
<dbReference type="PANTHER" id="PTHR11157:SF126">
    <property type="entry name" value="ELONGATION OF VERY LONG CHAIN FATTY ACIDS PROTEIN"/>
    <property type="match status" value="1"/>
</dbReference>
<keyword evidence="7 10" id="KW-0443">Lipid metabolism</keyword>
<feature type="transmembrane region" description="Helical" evidence="10">
    <location>
        <begin position="196"/>
        <end position="215"/>
    </location>
</feature>
<evidence type="ECO:0000256" key="4">
    <source>
        <dbReference type="ARBA" id="ARBA00022692"/>
    </source>
</evidence>
<dbReference type="PROSITE" id="PS01188">
    <property type="entry name" value="ELO"/>
    <property type="match status" value="1"/>
</dbReference>
<accession>A0A7M5TSM4</accession>
<feature type="transmembrane region" description="Helical" evidence="10">
    <location>
        <begin position="91"/>
        <end position="110"/>
    </location>
</feature>
<dbReference type="GO" id="GO:0034625">
    <property type="term" value="P:fatty acid elongation, monounsaturated fatty acid"/>
    <property type="evidence" value="ECO:0007669"/>
    <property type="project" value="TreeGrafter"/>
</dbReference>
<comment type="subcellular location">
    <subcellularLocation>
        <location evidence="1">Membrane</location>
        <topology evidence="1">Multi-pass membrane protein</topology>
    </subcellularLocation>
</comment>
<dbReference type="GO" id="GO:0042761">
    <property type="term" value="P:very long-chain fatty acid biosynthetic process"/>
    <property type="evidence" value="ECO:0007669"/>
    <property type="project" value="TreeGrafter"/>
</dbReference>
<evidence type="ECO:0000256" key="2">
    <source>
        <dbReference type="ARBA" id="ARBA00022516"/>
    </source>
</evidence>
<dbReference type="InterPro" id="IPR002076">
    <property type="entry name" value="ELO_fam"/>
</dbReference>
<proteinExistence type="inferred from homology"/>
<evidence type="ECO:0000256" key="9">
    <source>
        <dbReference type="ARBA" id="ARBA00023160"/>
    </source>
</evidence>
<dbReference type="EnsemblMetazoa" id="CLYHEMT001236.2">
    <property type="protein sequence ID" value="CLYHEMP001236.2"/>
    <property type="gene ID" value="CLYHEMG001236"/>
</dbReference>
<keyword evidence="3 10" id="KW-0808">Transferase</keyword>
<evidence type="ECO:0000256" key="5">
    <source>
        <dbReference type="ARBA" id="ARBA00022832"/>
    </source>
</evidence>
<dbReference type="GO" id="GO:0009922">
    <property type="term" value="F:fatty acid elongase activity"/>
    <property type="evidence" value="ECO:0007669"/>
    <property type="project" value="UniProtKB-EC"/>
</dbReference>
<keyword evidence="5 10" id="KW-0276">Fatty acid metabolism</keyword>
<protein>
    <recommendedName>
        <fullName evidence="10">Elongation of very long chain fatty acids protein</fullName>
        <ecNumber evidence="10">2.3.1.199</ecNumber>
    </recommendedName>
    <alternativeName>
        <fullName evidence="10">Very-long-chain 3-oxoacyl-CoA synthase</fullName>
    </alternativeName>
</protein>
<reference evidence="11" key="1">
    <citation type="submission" date="2021-01" db="UniProtKB">
        <authorList>
            <consortium name="EnsemblMetazoa"/>
        </authorList>
    </citation>
    <scope>IDENTIFICATION</scope>
</reference>
<dbReference type="InterPro" id="IPR030457">
    <property type="entry name" value="ELO_CS"/>
</dbReference>
<keyword evidence="12" id="KW-1185">Reference proteome</keyword>
<evidence type="ECO:0000256" key="6">
    <source>
        <dbReference type="ARBA" id="ARBA00022989"/>
    </source>
</evidence>
<evidence type="ECO:0000256" key="3">
    <source>
        <dbReference type="ARBA" id="ARBA00022679"/>
    </source>
</evidence>
<evidence type="ECO:0000256" key="7">
    <source>
        <dbReference type="ARBA" id="ARBA00023098"/>
    </source>
</evidence>
<dbReference type="Proteomes" id="UP000594262">
    <property type="component" value="Unplaced"/>
</dbReference>
<organism evidence="11 12">
    <name type="scientific">Clytia hemisphaerica</name>
    <dbReference type="NCBI Taxonomy" id="252671"/>
    <lineage>
        <taxon>Eukaryota</taxon>
        <taxon>Metazoa</taxon>
        <taxon>Cnidaria</taxon>
        <taxon>Hydrozoa</taxon>
        <taxon>Hydroidolina</taxon>
        <taxon>Leptothecata</taxon>
        <taxon>Obeliida</taxon>
        <taxon>Clytiidae</taxon>
        <taxon>Clytia</taxon>
    </lineage>
</organism>
<feature type="transmembrane region" description="Helical" evidence="10">
    <location>
        <begin position="264"/>
        <end position="284"/>
    </location>
</feature>
<sequence>MAASLKKGCRLQKRLAEDFVTGPLKSGNMVFEGLVGYYDYILQTGDVRTATMPFIQSPKYVVCAVILYLLMVIFGPRIMEKRQPFQLRNVLIGYNCFSVVFSVWMMWEFFACSVLNPNFNLLCQDVIQADTSPMTMRLVNVHWWYFFSKVIEFLDTLFFVLRKKNKQISFLHVYHHGSMLILQWSLVKYVPGGVSYFGPMLNCFIHTLMYAYYMLSAFGPHMQKYLWWKKYLTRMQMYQFVLIFLHVSNAMTHKYSPNAIPVNVFFWLHWFYMISLFWLFQHFYQNAYRAKKLEESSKSKAE</sequence>
<comment type="catalytic activity">
    <reaction evidence="10">
        <text>a very-long-chain acyl-CoA + malonyl-CoA + H(+) = a very-long-chain 3-oxoacyl-CoA + CO2 + CoA</text>
        <dbReference type="Rhea" id="RHEA:32727"/>
        <dbReference type="ChEBI" id="CHEBI:15378"/>
        <dbReference type="ChEBI" id="CHEBI:16526"/>
        <dbReference type="ChEBI" id="CHEBI:57287"/>
        <dbReference type="ChEBI" id="CHEBI:57384"/>
        <dbReference type="ChEBI" id="CHEBI:90725"/>
        <dbReference type="ChEBI" id="CHEBI:90736"/>
        <dbReference type="EC" id="2.3.1.199"/>
    </reaction>
</comment>
<dbReference type="OrthoDB" id="434092at2759"/>
<name>A0A7M5TSM4_9CNID</name>